<keyword evidence="2" id="KW-1003">Cell membrane</keyword>
<organism evidence="12 13">
    <name type="scientific">Kineosporia mesophila</name>
    <dbReference type="NCBI Taxonomy" id="566012"/>
    <lineage>
        <taxon>Bacteria</taxon>
        <taxon>Bacillati</taxon>
        <taxon>Actinomycetota</taxon>
        <taxon>Actinomycetes</taxon>
        <taxon>Kineosporiales</taxon>
        <taxon>Kineosporiaceae</taxon>
        <taxon>Kineosporia</taxon>
    </lineage>
</organism>
<dbReference type="InterPro" id="IPR003594">
    <property type="entry name" value="HATPase_dom"/>
</dbReference>
<reference evidence="13" key="1">
    <citation type="journal article" date="2019" name="Int. J. Syst. Evol. Microbiol.">
        <title>The Global Catalogue of Microorganisms (GCM) 10K type strain sequencing project: providing services to taxonomists for standard genome sequencing and annotation.</title>
        <authorList>
            <consortium name="The Broad Institute Genomics Platform"/>
            <consortium name="The Broad Institute Genome Sequencing Center for Infectious Disease"/>
            <person name="Wu L."/>
            <person name="Ma J."/>
        </authorList>
    </citation>
    <scope>NUCLEOTIDE SEQUENCE [LARGE SCALE GENOMIC DNA]</scope>
    <source>
        <strain evidence="13">JCM 16902</strain>
    </source>
</reference>
<dbReference type="PANTHER" id="PTHR24421:SF37">
    <property type="entry name" value="SENSOR HISTIDINE KINASE NARS"/>
    <property type="match status" value="1"/>
</dbReference>
<evidence type="ECO:0000256" key="9">
    <source>
        <dbReference type="SAM" id="MobiDB-lite"/>
    </source>
</evidence>
<protein>
    <recommendedName>
        <fullName evidence="11">Histidine kinase/HSP90-like ATPase domain-containing protein</fullName>
    </recommendedName>
</protein>
<dbReference type="InterPro" id="IPR050482">
    <property type="entry name" value="Sensor_HK_TwoCompSys"/>
</dbReference>
<dbReference type="SMART" id="SM00387">
    <property type="entry name" value="HATPase_c"/>
    <property type="match status" value="1"/>
</dbReference>
<evidence type="ECO:0000256" key="6">
    <source>
        <dbReference type="ARBA" id="ARBA00022989"/>
    </source>
</evidence>
<comment type="caution">
    <text evidence="12">The sequence shown here is derived from an EMBL/GenBank/DDBJ whole genome shotgun (WGS) entry which is preliminary data.</text>
</comment>
<keyword evidence="4 10" id="KW-0812">Transmembrane</keyword>
<accession>A0ABP7A6Y6</accession>
<evidence type="ECO:0000256" key="4">
    <source>
        <dbReference type="ARBA" id="ARBA00022692"/>
    </source>
</evidence>
<dbReference type="Pfam" id="PF02518">
    <property type="entry name" value="HATPase_c"/>
    <property type="match status" value="1"/>
</dbReference>
<dbReference type="PANTHER" id="PTHR24421">
    <property type="entry name" value="NITRATE/NITRITE SENSOR PROTEIN NARX-RELATED"/>
    <property type="match status" value="1"/>
</dbReference>
<dbReference type="Pfam" id="PF07730">
    <property type="entry name" value="HisKA_3"/>
    <property type="match status" value="1"/>
</dbReference>
<gene>
    <name evidence="12" type="ORF">GCM10022223_49090</name>
</gene>
<dbReference type="Gene3D" id="1.20.5.1930">
    <property type="match status" value="1"/>
</dbReference>
<dbReference type="Gene3D" id="3.30.565.10">
    <property type="entry name" value="Histidine kinase-like ATPase, C-terminal domain"/>
    <property type="match status" value="1"/>
</dbReference>
<dbReference type="RefSeq" id="WP_231484744.1">
    <property type="nucleotide sequence ID" value="NZ_BAAAZO010000009.1"/>
</dbReference>
<dbReference type="InterPro" id="IPR036890">
    <property type="entry name" value="HATPase_C_sf"/>
</dbReference>
<keyword evidence="6 10" id="KW-1133">Transmembrane helix</keyword>
<evidence type="ECO:0000313" key="12">
    <source>
        <dbReference type="EMBL" id="GAA3626055.1"/>
    </source>
</evidence>
<evidence type="ECO:0000256" key="7">
    <source>
        <dbReference type="ARBA" id="ARBA00023012"/>
    </source>
</evidence>
<keyword evidence="5" id="KW-0418">Kinase</keyword>
<feature type="transmembrane region" description="Helical" evidence="10">
    <location>
        <begin position="87"/>
        <end position="109"/>
    </location>
</feature>
<keyword evidence="7" id="KW-0902">Two-component regulatory system</keyword>
<dbReference type="CDD" id="cd16917">
    <property type="entry name" value="HATPase_UhpB-NarQ-NarX-like"/>
    <property type="match status" value="1"/>
</dbReference>
<dbReference type="SUPFAM" id="SSF55874">
    <property type="entry name" value="ATPase domain of HSP90 chaperone/DNA topoisomerase II/histidine kinase"/>
    <property type="match status" value="1"/>
</dbReference>
<evidence type="ECO:0000256" key="3">
    <source>
        <dbReference type="ARBA" id="ARBA00022679"/>
    </source>
</evidence>
<evidence type="ECO:0000256" key="10">
    <source>
        <dbReference type="SAM" id="Phobius"/>
    </source>
</evidence>
<dbReference type="InterPro" id="IPR011712">
    <property type="entry name" value="Sig_transdc_His_kin_sub3_dim/P"/>
</dbReference>
<feature type="transmembrane region" description="Helical" evidence="10">
    <location>
        <begin position="158"/>
        <end position="175"/>
    </location>
</feature>
<sequence>MWQIVTVAVLELRVKSIFVPLVIRAGIILIFASTAVALGILAGSSFGDGGGVSPREAVIPALMLFCVAALASLPLPRAVPPIIPALAETLSASVIIGGIGTSGLLFLPYLTVPLFIAGLSTGLVAGLAAAATAVVAFGGTIITSNEIDIDELNGNNSLLAWVFILVAVPAVGAWIRRLRADVAPDTEPAYADAHRLLSELHVVARQLSLGLDPRTLATALAEDIRAVVPQADAVVLVRSTGGRFVALSGHEAPEAAELAIEDAWVSAQPVKREASGRSFAAVPVLMGERVVALVLVITATGLDAASLRSCRTVIEQSGPRLASAMLFDDVRRLATSDERMRLAREIHDGIAQDLASVGYALDDIRQNSDPQVAQQVMTVREQLQAMVADLRMSIFDLRHGVNDTVGLGAALSEHAQRIAAQSDLAIHLSMDESPKRLPITVEVELLRIVQEAITNVRRHAQATNLWLTVTVEPPRAHITVIDDGRGLKPGRADSFGIQGMRERARRIGANLHVGPGPENGTLVEVGLGTETAAFEPRHLARPAVTRVALTDPHGIPTINPAGNPAGPANRQTTRRPRTASHARADQEVTN</sequence>
<comment type="subcellular location">
    <subcellularLocation>
        <location evidence="1">Cell membrane</location>
        <topology evidence="1">Multi-pass membrane protein</topology>
    </subcellularLocation>
</comment>
<feature type="transmembrane region" description="Helical" evidence="10">
    <location>
        <begin position="57"/>
        <end position="75"/>
    </location>
</feature>
<keyword evidence="3" id="KW-0808">Transferase</keyword>
<evidence type="ECO:0000313" key="13">
    <source>
        <dbReference type="Proteomes" id="UP001501074"/>
    </source>
</evidence>
<evidence type="ECO:0000256" key="1">
    <source>
        <dbReference type="ARBA" id="ARBA00004651"/>
    </source>
</evidence>
<feature type="region of interest" description="Disordered" evidence="9">
    <location>
        <begin position="554"/>
        <end position="590"/>
    </location>
</feature>
<evidence type="ECO:0000259" key="11">
    <source>
        <dbReference type="SMART" id="SM00387"/>
    </source>
</evidence>
<evidence type="ECO:0000256" key="5">
    <source>
        <dbReference type="ARBA" id="ARBA00022777"/>
    </source>
</evidence>
<keyword evidence="13" id="KW-1185">Reference proteome</keyword>
<feature type="domain" description="Histidine kinase/HSP90-like ATPase" evidence="11">
    <location>
        <begin position="440"/>
        <end position="555"/>
    </location>
</feature>
<name>A0ABP7A6Y6_9ACTN</name>
<proteinExistence type="predicted"/>
<evidence type="ECO:0000256" key="8">
    <source>
        <dbReference type="ARBA" id="ARBA00023136"/>
    </source>
</evidence>
<feature type="transmembrane region" description="Helical" evidence="10">
    <location>
        <begin position="21"/>
        <end position="45"/>
    </location>
</feature>
<feature type="transmembrane region" description="Helical" evidence="10">
    <location>
        <begin position="115"/>
        <end position="137"/>
    </location>
</feature>
<dbReference type="EMBL" id="BAAAZO010000009">
    <property type="protein sequence ID" value="GAA3626055.1"/>
    <property type="molecule type" value="Genomic_DNA"/>
</dbReference>
<evidence type="ECO:0000256" key="2">
    <source>
        <dbReference type="ARBA" id="ARBA00022475"/>
    </source>
</evidence>
<keyword evidence="8 10" id="KW-0472">Membrane</keyword>
<dbReference type="Proteomes" id="UP001501074">
    <property type="component" value="Unassembled WGS sequence"/>
</dbReference>